<dbReference type="GO" id="GO:0030427">
    <property type="term" value="C:site of polarized growth"/>
    <property type="evidence" value="ECO:0007669"/>
    <property type="project" value="TreeGrafter"/>
</dbReference>
<dbReference type="InterPro" id="IPR039867">
    <property type="entry name" value="Furry/Tao3/Mor2"/>
</dbReference>
<name>A0A8B7P119_HYAAZ</name>
<dbReference type="GO" id="GO:0031175">
    <property type="term" value="P:neuron projection development"/>
    <property type="evidence" value="ECO:0007669"/>
    <property type="project" value="TreeGrafter"/>
</dbReference>
<evidence type="ECO:0000313" key="3">
    <source>
        <dbReference type="RefSeq" id="XP_018019789.2"/>
    </source>
</evidence>
<dbReference type="PANTHER" id="PTHR12295:SF30">
    <property type="entry name" value="PROTEIN FURRY"/>
    <property type="match status" value="1"/>
</dbReference>
<protein>
    <submittedName>
        <fullName evidence="3">Uncharacterized protein LOC108676247</fullName>
    </submittedName>
</protein>
<proteinExistence type="predicted"/>
<dbReference type="KEGG" id="hazt:108676247"/>
<dbReference type="AlphaFoldDB" id="A0A8B7P119"/>
<dbReference type="OrthoDB" id="6287725at2759"/>
<feature type="region of interest" description="Disordered" evidence="1">
    <location>
        <begin position="1"/>
        <end position="56"/>
    </location>
</feature>
<dbReference type="GeneID" id="108676247"/>
<dbReference type="Proteomes" id="UP000694843">
    <property type="component" value="Unplaced"/>
</dbReference>
<sequence length="201" mass="21162">MSDAEDLADLTLSSAAVADVGERSAGDGRESSHDDSPDVTTDDDVEELSDHHGSALQQQSALLVQAANGSGAAAHVGSDGLGVMGASAIVIPAVITEPPSSAALPLKQKHALLRKKSTDGAATNGALLPWGARKELPHTLSSQLSETNLRPGEYVMRTLFAEFTVTAEAKIELVMQAPMERSIAKSLQRDEDPKFDQLVMY</sequence>
<keyword evidence="2" id="KW-1185">Reference proteome</keyword>
<dbReference type="PANTHER" id="PTHR12295">
    <property type="entry name" value="FURRY-RELATED"/>
    <property type="match status" value="1"/>
</dbReference>
<dbReference type="RefSeq" id="XP_018019789.2">
    <property type="nucleotide sequence ID" value="XM_018164300.2"/>
</dbReference>
<gene>
    <name evidence="3" type="primary">LOC108676247</name>
</gene>
<accession>A0A8B7P119</accession>
<reference evidence="3" key="1">
    <citation type="submission" date="2025-08" db="UniProtKB">
        <authorList>
            <consortium name="RefSeq"/>
        </authorList>
    </citation>
    <scope>IDENTIFICATION</scope>
    <source>
        <tissue evidence="3">Whole organism</tissue>
    </source>
</reference>
<dbReference type="GO" id="GO:0000902">
    <property type="term" value="P:cell morphogenesis"/>
    <property type="evidence" value="ECO:0007669"/>
    <property type="project" value="InterPro"/>
</dbReference>
<evidence type="ECO:0000256" key="1">
    <source>
        <dbReference type="SAM" id="MobiDB-lite"/>
    </source>
</evidence>
<organism evidence="2 3">
    <name type="scientific">Hyalella azteca</name>
    <name type="common">Amphipod</name>
    <dbReference type="NCBI Taxonomy" id="294128"/>
    <lineage>
        <taxon>Eukaryota</taxon>
        <taxon>Metazoa</taxon>
        <taxon>Ecdysozoa</taxon>
        <taxon>Arthropoda</taxon>
        <taxon>Crustacea</taxon>
        <taxon>Multicrustacea</taxon>
        <taxon>Malacostraca</taxon>
        <taxon>Eumalacostraca</taxon>
        <taxon>Peracarida</taxon>
        <taxon>Amphipoda</taxon>
        <taxon>Senticaudata</taxon>
        <taxon>Talitrida</taxon>
        <taxon>Talitroidea</taxon>
        <taxon>Hyalellidae</taxon>
        <taxon>Hyalella</taxon>
    </lineage>
</organism>
<feature type="compositionally biased region" description="Basic and acidic residues" evidence="1">
    <location>
        <begin position="20"/>
        <end position="36"/>
    </location>
</feature>
<evidence type="ECO:0000313" key="2">
    <source>
        <dbReference type="Proteomes" id="UP000694843"/>
    </source>
</evidence>
<dbReference type="GO" id="GO:0005938">
    <property type="term" value="C:cell cortex"/>
    <property type="evidence" value="ECO:0007669"/>
    <property type="project" value="TreeGrafter"/>
</dbReference>